<dbReference type="Pfam" id="PF00149">
    <property type="entry name" value="Metallophos"/>
    <property type="match status" value="1"/>
</dbReference>
<evidence type="ECO:0000313" key="6">
    <source>
        <dbReference type="Proteomes" id="UP000469870"/>
    </source>
</evidence>
<dbReference type="PANTHER" id="PTHR30337">
    <property type="entry name" value="COMPONENT OF ATP-DEPENDENT DSDNA EXONUCLEASE"/>
    <property type="match status" value="1"/>
</dbReference>
<name>A0A6I2GFQ7_9LACT</name>
<dbReference type="Gene3D" id="3.60.21.10">
    <property type="match status" value="1"/>
</dbReference>
<reference evidence="5 6" key="1">
    <citation type="submission" date="2019-11" db="EMBL/GenBank/DDBJ databases">
        <title>Characterisation of Fundicoccus ignavus gen. nov. sp. nov., a novel genus of the family Aerococcaceae isolated from bulk tank milk.</title>
        <authorList>
            <person name="Siebert A."/>
            <person name="Huptas C."/>
            <person name="Wenning M."/>
            <person name="Scherer S."/>
            <person name="Doll E.V."/>
        </authorList>
    </citation>
    <scope>NUCLEOTIDE SEQUENCE [LARGE SCALE GENOMIC DNA]</scope>
    <source>
        <strain evidence="3 6">DSM 109653</strain>
        <strain evidence="4 5">WS4759</strain>
    </source>
</reference>
<dbReference type="EMBL" id="WJQS01000004">
    <property type="protein sequence ID" value="MRI85524.1"/>
    <property type="molecule type" value="Genomic_DNA"/>
</dbReference>
<gene>
    <name evidence="4" type="ORF">GIY09_06485</name>
    <name evidence="3" type="ORF">GIY11_05870</name>
</gene>
<dbReference type="RefSeq" id="WP_153861860.1">
    <property type="nucleotide sequence ID" value="NZ_WJQR01000004.1"/>
</dbReference>
<keyword evidence="4" id="KW-0269">Exonuclease</keyword>
<dbReference type="InterPro" id="IPR004843">
    <property type="entry name" value="Calcineurin-like_PHP"/>
</dbReference>
<dbReference type="GO" id="GO:0004527">
    <property type="term" value="F:exonuclease activity"/>
    <property type="evidence" value="ECO:0007669"/>
    <property type="project" value="UniProtKB-KW"/>
</dbReference>
<dbReference type="CDD" id="cd00840">
    <property type="entry name" value="MPP_Mre11_N"/>
    <property type="match status" value="1"/>
</dbReference>
<dbReference type="InterPro" id="IPR050535">
    <property type="entry name" value="DNA_Repair-Maintenance_Comp"/>
</dbReference>
<organism evidence="4 5">
    <name type="scientific">Fundicoccus ignavus</name>
    <dbReference type="NCBI Taxonomy" id="2664442"/>
    <lineage>
        <taxon>Bacteria</taxon>
        <taxon>Bacillati</taxon>
        <taxon>Bacillota</taxon>
        <taxon>Bacilli</taxon>
        <taxon>Lactobacillales</taxon>
        <taxon>Aerococcaceae</taxon>
        <taxon>Fundicoccus</taxon>
    </lineage>
</organism>
<keyword evidence="1" id="KW-0378">Hydrolase</keyword>
<proteinExistence type="predicted"/>
<sequence>MKIMHVADLHLDSPFKGMMKQSKAIHKQLIQAPYQAFERCVSIAINQEVDFIVIVGDVYNAEKQTIYAQNFFMNQLTRLDKAGIPVVLNHGNHDYLRPDKKSPIYPDNVYAFLSEDVEQFDLTSKNQETVRFYGFSYLQKWIKERKSQEFPLNPRETDYTIGLLHGALADGQAKDAGNYAPFTVQELVSKQYDYWALGHIHQAGVLNSVPLIQYSGTIQGRHRNELGDKGAYIVELTKNSPAKNEFISLAPILWQSATIECQQDWQANDIVQQIEQVIANYRSEAEASSQSQILTITLSNGQRLTQELQEQIEKGELSFAFETSGVEVDVPFVAVAKLYLTQNMTLDAFQYDENLNQSFHAASQRLIEGNAYDDIMKDLFQHSIIQNWLPEFKDDEELKHSIIESAQQLMIQTIGFDIKEVTHED</sequence>
<dbReference type="InterPro" id="IPR041796">
    <property type="entry name" value="Mre11_N"/>
</dbReference>
<dbReference type="AlphaFoldDB" id="A0A6I2GFQ7"/>
<comment type="caution">
    <text evidence="4">The sequence shown here is derived from an EMBL/GenBank/DDBJ whole genome shotgun (WGS) entry which is preliminary data.</text>
</comment>
<dbReference type="SUPFAM" id="SSF56300">
    <property type="entry name" value="Metallo-dependent phosphatases"/>
    <property type="match status" value="1"/>
</dbReference>
<dbReference type="PIRSF" id="PIRSF033091">
    <property type="entry name" value="Pesterase_YhaO"/>
    <property type="match status" value="1"/>
</dbReference>
<evidence type="ECO:0000259" key="2">
    <source>
        <dbReference type="Pfam" id="PF00149"/>
    </source>
</evidence>
<protein>
    <submittedName>
        <fullName evidence="4">DNA repair exonuclease</fullName>
    </submittedName>
</protein>
<dbReference type="EMBL" id="WJQR01000004">
    <property type="protein sequence ID" value="MRI81540.1"/>
    <property type="molecule type" value="Genomic_DNA"/>
</dbReference>
<dbReference type="PANTHER" id="PTHR30337:SF7">
    <property type="entry name" value="PHOSPHOESTERASE"/>
    <property type="match status" value="1"/>
</dbReference>
<feature type="domain" description="Calcineurin-like phosphoesterase" evidence="2">
    <location>
        <begin position="1"/>
        <end position="202"/>
    </location>
</feature>
<dbReference type="Proteomes" id="UP000430975">
    <property type="component" value="Unassembled WGS sequence"/>
</dbReference>
<evidence type="ECO:0000313" key="5">
    <source>
        <dbReference type="Proteomes" id="UP000430975"/>
    </source>
</evidence>
<accession>A0A6I2GFQ7</accession>
<dbReference type="InterPro" id="IPR014576">
    <property type="entry name" value="Pesterase_YhaO"/>
</dbReference>
<keyword evidence="4" id="KW-0540">Nuclease</keyword>
<evidence type="ECO:0000313" key="3">
    <source>
        <dbReference type="EMBL" id="MRI81540.1"/>
    </source>
</evidence>
<evidence type="ECO:0000313" key="4">
    <source>
        <dbReference type="EMBL" id="MRI85524.1"/>
    </source>
</evidence>
<dbReference type="InterPro" id="IPR029052">
    <property type="entry name" value="Metallo-depent_PP-like"/>
</dbReference>
<dbReference type="Proteomes" id="UP000469870">
    <property type="component" value="Unassembled WGS sequence"/>
</dbReference>
<keyword evidence="5" id="KW-1185">Reference proteome</keyword>
<evidence type="ECO:0000256" key="1">
    <source>
        <dbReference type="ARBA" id="ARBA00022801"/>
    </source>
</evidence>